<keyword evidence="12 18" id="KW-0472">Membrane</keyword>
<evidence type="ECO:0000256" key="5">
    <source>
        <dbReference type="ARBA" id="ARBA00022722"/>
    </source>
</evidence>
<evidence type="ECO:0000256" key="15">
    <source>
        <dbReference type="ARBA" id="ARBA00081050"/>
    </source>
</evidence>
<dbReference type="InterPro" id="IPR001604">
    <property type="entry name" value="Endo_G_ENPP1-like_dom"/>
</dbReference>
<reference evidence="22 23" key="1">
    <citation type="submission" date="2025-04" db="UniProtKB">
        <authorList>
            <consortium name="RefSeq"/>
        </authorList>
    </citation>
    <scope>IDENTIFICATION</scope>
</reference>
<comment type="subcellular location">
    <subcellularLocation>
        <location evidence="2">Mitochondrion inner membrane</location>
    </subcellularLocation>
</comment>
<dbReference type="GO" id="GO:0006309">
    <property type="term" value="P:apoptotic DNA fragmentation"/>
    <property type="evidence" value="ECO:0007669"/>
    <property type="project" value="TreeGrafter"/>
</dbReference>
<keyword evidence="11" id="KW-0496">Mitochondrion</keyword>
<evidence type="ECO:0000256" key="14">
    <source>
        <dbReference type="ARBA" id="ARBA00074243"/>
    </source>
</evidence>
<evidence type="ECO:0000256" key="17">
    <source>
        <dbReference type="PIRSR" id="PIRSR640255-2"/>
    </source>
</evidence>
<feature type="transmembrane region" description="Helical" evidence="18">
    <location>
        <begin position="6"/>
        <end position="28"/>
    </location>
</feature>
<gene>
    <name evidence="22 23" type="primary">LOC110975289</name>
</gene>
<dbReference type="KEGG" id="aplc:110975289"/>
<feature type="binding site" evidence="17">
    <location>
        <position position="163"/>
    </location>
    <ligand>
        <name>Mg(2+)</name>
        <dbReference type="ChEBI" id="CHEBI:18420"/>
        <note>catalytic</note>
    </ligand>
</feature>
<evidence type="ECO:0000256" key="2">
    <source>
        <dbReference type="ARBA" id="ARBA00004273"/>
    </source>
</evidence>
<dbReference type="Gene3D" id="3.40.570.10">
    <property type="entry name" value="Extracellular Endonuclease, subunit A"/>
    <property type="match status" value="1"/>
</dbReference>
<evidence type="ECO:0000256" key="3">
    <source>
        <dbReference type="ARBA" id="ARBA00010052"/>
    </source>
</evidence>
<evidence type="ECO:0000256" key="10">
    <source>
        <dbReference type="ARBA" id="ARBA00022946"/>
    </source>
</evidence>
<evidence type="ECO:0000256" key="6">
    <source>
        <dbReference type="ARBA" id="ARBA00022723"/>
    </source>
</evidence>
<evidence type="ECO:0000256" key="1">
    <source>
        <dbReference type="ARBA" id="ARBA00001968"/>
    </source>
</evidence>
<evidence type="ECO:0000256" key="13">
    <source>
        <dbReference type="ARBA" id="ARBA00053281"/>
    </source>
</evidence>
<evidence type="ECO:0000313" key="21">
    <source>
        <dbReference type="Proteomes" id="UP000694845"/>
    </source>
</evidence>
<dbReference type="GO" id="GO:0003676">
    <property type="term" value="F:nucleic acid binding"/>
    <property type="evidence" value="ECO:0007669"/>
    <property type="project" value="InterPro"/>
</dbReference>
<keyword evidence="18" id="KW-0812">Transmembrane</keyword>
<dbReference type="PANTHER" id="PTHR13966:SF19">
    <property type="entry name" value="NUCLEASE EXOG, MITOCHONDRIAL"/>
    <property type="match status" value="1"/>
</dbReference>
<comment type="cofactor">
    <cofactor evidence="1">
        <name>a divalent metal cation</name>
        <dbReference type="ChEBI" id="CHEBI:60240"/>
    </cofactor>
</comment>
<dbReference type="CDD" id="cd00091">
    <property type="entry name" value="NUC"/>
    <property type="match status" value="1"/>
</dbReference>
<dbReference type="GO" id="GO:0005743">
    <property type="term" value="C:mitochondrial inner membrane"/>
    <property type="evidence" value="ECO:0007669"/>
    <property type="project" value="UniProtKB-SubCell"/>
</dbReference>
<dbReference type="Gene3D" id="6.10.250.1250">
    <property type="match status" value="1"/>
</dbReference>
<sequence>MAARFFGGGFASGAVTSVALYSLYAYVLKPFNTEPRLKRTTKEVPPKLEDSKDILRYGAPDRGPDVRYYSNHALSYDRSKKTPLWVAEHITQADLQGPAHRKHSNFVMDPNIQAPFASQNSDYKRSGWSRGHMAPAGDNKYSQAAMDESFYLSNIVPQDVNNNGNFWHRIEIYCRSLAKRYKDVWVITGPLALPTLEEGGKKYVKYEVIGKNNVAVPTHLYKLITVVLPPVDGNKSDTSSTNETVAVGAFVVPNEPIPVERHLKDFQVSLENLTESAGLHFLSNLQPSVTVRNLCDVDSCKLITQQQLQLHIIGRRLEGATTLPKLEDSWRQLEEWHLEPDDNLWQLYQRRRVELEETSKQKPNRTDSI</sequence>
<dbReference type="GO" id="GO:0046872">
    <property type="term" value="F:metal ion binding"/>
    <property type="evidence" value="ECO:0007669"/>
    <property type="project" value="UniProtKB-KW"/>
</dbReference>
<dbReference type="InterPro" id="IPR044925">
    <property type="entry name" value="His-Me_finger_sf"/>
</dbReference>
<dbReference type="RefSeq" id="XP_022083337.1">
    <property type="nucleotide sequence ID" value="XM_022227645.1"/>
</dbReference>
<proteinExistence type="inferred from homology"/>
<evidence type="ECO:0000256" key="4">
    <source>
        <dbReference type="ARBA" id="ARBA00011738"/>
    </source>
</evidence>
<keyword evidence="10" id="KW-0809">Transit peptide</keyword>
<feature type="active site" description="Proton acceptor" evidence="16">
    <location>
        <position position="132"/>
    </location>
</feature>
<evidence type="ECO:0000256" key="12">
    <source>
        <dbReference type="ARBA" id="ARBA00023136"/>
    </source>
</evidence>
<keyword evidence="21" id="KW-1185">Reference proteome</keyword>
<dbReference type="SUPFAM" id="SSF54060">
    <property type="entry name" value="His-Me finger endonucleases"/>
    <property type="match status" value="1"/>
</dbReference>
<keyword evidence="8" id="KW-0999">Mitochondrion inner membrane</keyword>
<dbReference type="InterPro" id="IPR020821">
    <property type="entry name" value="ENPP1-3/EXOG-like_nuc-like"/>
</dbReference>
<evidence type="ECO:0000256" key="9">
    <source>
        <dbReference type="ARBA" id="ARBA00022801"/>
    </source>
</evidence>
<accession>A0A8B7XT02</accession>
<comment type="similarity">
    <text evidence="3">Belongs to the DNA/RNA non-specific endonuclease family.</text>
</comment>
<dbReference type="PANTHER" id="PTHR13966">
    <property type="entry name" value="ENDONUCLEASE RELATED"/>
    <property type="match status" value="1"/>
</dbReference>
<evidence type="ECO:0000313" key="22">
    <source>
        <dbReference type="RefSeq" id="XP_022083337.1"/>
    </source>
</evidence>
<keyword evidence="18" id="KW-1133">Transmembrane helix</keyword>
<evidence type="ECO:0000313" key="23">
    <source>
        <dbReference type="RefSeq" id="XP_022083346.1"/>
    </source>
</evidence>
<dbReference type="GO" id="GO:0000014">
    <property type="term" value="F:single-stranded DNA endodeoxyribonuclease activity"/>
    <property type="evidence" value="ECO:0007669"/>
    <property type="project" value="TreeGrafter"/>
</dbReference>
<evidence type="ECO:0000256" key="11">
    <source>
        <dbReference type="ARBA" id="ARBA00023128"/>
    </source>
</evidence>
<dbReference type="AlphaFoldDB" id="A0A8B7XT02"/>
<feature type="domain" description="DNA/RNA non-specific endonuclease/pyrophosphatase/phosphodiesterase" evidence="20">
    <location>
        <begin position="68"/>
        <end position="288"/>
    </location>
</feature>
<evidence type="ECO:0000256" key="8">
    <source>
        <dbReference type="ARBA" id="ARBA00022792"/>
    </source>
</evidence>
<protein>
    <recommendedName>
        <fullName evidence="14">Nuclease EXOG, mitochondrial</fullName>
    </recommendedName>
    <alternativeName>
        <fullName evidence="15">Endonuclease G-like 1</fullName>
    </alternativeName>
</protein>
<comment type="function">
    <text evidence="13">Endo/exonuclease with nicking activity towards supercoiled DNA, a preference for single-stranded DNA and 5'-3' exonuclease activity.</text>
</comment>
<dbReference type="GeneID" id="110975289"/>
<evidence type="ECO:0000259" key="19">
    <source>
        <dbReference type="SMART" id="SM00477"/>
    </source>
</evidence>
<keyword evidence="7" id="KW-0255">Endonuclease</keyword>
<dbReference type="GO" id="GO:0008409">
    <property type="term" value="F:5'-3' exonuclease activity"/>
    <property type="evidence" value="ECO:0007669"/>
    <property type="project" value="TreeGrafter"/>
</dbReference>
<dbReference type="FunFam" id="3.40.570.10:FF:000003">
    <property type="entry name" value="Nuclease EXOG, mitochondrial"/>
    <property type="match status" value="1"/>
</dbReference>
<dbReference type="InterPro" id="IPR040255">
    <property type="entry name" value="Non-specific_endonuclease"/>
</dbReference>
<organism evidence="21 22">
    <name type="scientific">Acanthaster planci</name>
    <name type="common">Crown-of-thorns starfish</name>
    <dbReference type="NCBI Taxonomy" id="133434"/>
    <lineage>
        <taxon>Eukaryota</taxon>
        <taxon>Metazoa</taxon>
        <taxon>Echinodermata</taxon>
        <taxon>Eleutherozoa</taxon>
        <taxon>Asterozoa</taxon>
        <taxon>Asteroidea</taxon>
        <taxon>Valvatacea</taxon>
        <taxon>Valvatida</taxon>
        <taxon>Acanthasteridae</taxon>
        <taxon>Acanthaster</taxon>
    </lineage>
</organism>
<evidence type="ECO:0000259" key="20">
    <source>
        <dbReference type="SMART" id="SM00892"/>
    </source>
</evidence>
<dbReference type="Proteomes" id="UP000694845">
    <property type="component" value="Unplaced"/>
</dbReference>
<keyword evidence="5" id="KW-0540">Nuclease</keyword>
<dbReference type="GO" id="GO:0004521">
    <property type="term" value="F:RNA endonuclease activity"/>
    <property type="evidence" value="ECO:0007669"/>
    <property type="project" value="TreeGrafter"/>
</dbReference>
<evidence type="ECO:0000256" key="18">
    <source>
        <dbReference type="SAM" id="Phobius"/>
    </source>
</evidence>
<dbReference type="Pfam" id="PF01223">
    <property type="entry name" value="Endonuclease_NS"/>
    <property type="match status" value="1"/>
</dbReference>
<keyword evidence="9" id="KW-0378">Hydrolase</keyword>
<dbReference type="SMART" id="SM00892">
    <property type="entry name" value="Endonuclease_NS"/>
    <property type="match status" value="1"/>
</dbReference>
<dbReference type="OrthoDB" id="5418055at2759"/>
<name>A0A8B7XT02_ACAPL</name>
<evidence type="ECO:0000256" key="7">
    <source>
        <dbReference type="ARBA" id="ARBA00022759"/>
    </source>
</evidence>
<comment type="subunit">
    <text evidence="4">Homodimer.</text>
</comment>
<dbReference type="InterPro" id="IPR044929">
    <property type="entry name" value="DNA/RNA_non-sp_Endonuclease_sf"/>
</dbReference>
<dbReference type="SMART" id="SM00477">
    <property type="entry name" value="NUC"/>
    <property type="match status" value="1"/>
</dbReference>
<dbReference type="RefSeq" id="XP_022083346.1">
    <property type="nucleotide sequence ID" value="XM_022227654.1"/>
</dbReference>
<evidence type="ECO:0000256" key="16">
    <source>
        <dbReference type="PIRSR" id="PIRSR640255-1"/>
    </source>
</evidence>
<keyword evidence="6 17" id="KW-0479">Metal-binding</keyword>
<feature type="domain" description="ENPP1-3/EXOG-like endonuclease/phosphodiesterase" evidence="19">
    <location>
        <begin position="69"/>
        <end position="288"/>
    </location>
</feature>
<dbReference type="GO" id="GO:0005634">
    <property type="term" value="C:nucleus"/>
    <property type="evidence" value="ECO:0007669"/>
    <property type="project" value="TreeGrafter"/>
</dbReference>